<evidence type="ECO:0000313" key="4">
    <source>
        <dbReference type="Proteomes" id="UP000664417"/>
    </source>
</evidence>
<evidence type="ECO:0000259" key="2">
    <source>
        <dbReference type="Pfam" id="PF13690"/>
    </source>
</evidence>
<gene>
    <name evidence="3" type="ORF">J3U88_31550</name>
</gene>
<dbReference type="GO" id="GO:0006935">
    <property type="term" value="P:chemotaxis"/>
    <property type="evidence" value="ECO:0007669"/>
    <property type="project" value="UniProtKB-KW"/>
</dbReference>
<reference evidence="3" key="1">
    <citation type="submission" date="2021-03" db="EMBL/GenBank/DDBJ databases">
        <authorList>
            <person name="Wang G."/>
        </authorList>
    </citation>
    <scope>NUCLEOTIDE SEQUENCE</scope>
    <source>
        <strain evidence="3">KCTC 12899</strain>
    </source>
</reference>
<dbReference type="InterPro" id="IPR028976">
    <property type="entry name" value="CheC-like_sf"/>
</dbReference>
<dbReference type="InterPro" id="IPR038756">
    <property type="entry name" value="CheX-like"/>
</dbReference>
<accession>A0A8J7U5Y6</accession>
<comment type="caution">
    <text evidence="3">The sequence shown here is derived from an EMBL/GenBank/DDBJ whole genome shotgun (WGS) entry which is preliminary data.</text>
</comment>
<name>A0A8J7U5Y6_9BACT</name>
<feature type="domain" description="Chemotaxis phosphatase CheX-like" evidence="2">
    <location>
        <begin position="50"/>
        <end position="147"/>
    </location>
</feature>
<dbReference type="Pfam" id="PF13690">
    <property type="entry name" value="CheX"/>
    <property type="match status" value="1"/>
</dbReference>
<evidence type="ECO:0000256" key="1">
    <source>
        <dbReference type="ARBA" id="ARBA00022500"/>
    </source>
</evidence>
<dbReference type="InterPro" id="IPR028051">
    <property type="entry name" value="CheX-like_dom"/>
</dbReference>
<dbReference type="PANTHER" id="PTHR39452">
    <property type="entry name" value="CHEY-P PHOSPHATASE CHEX"/>
    <property type="match status" value="1"/>
</dbReference>
<dbReference type="CDD" id="cd17906">
    <property type="entry name" value="CheX"/>
    <property type="match status" value="1"/>
</dbReference>
<dbReference type="EMBL" id="JAFREP010000048">
    <property type="protein sequence ID" value="MBO1323043.1"/>
    <property type="molecule type" value="Genomic_DNA"/>
</dbReference>
<dbReference type="Gene3D" id="3.40.1550.10">
    <property type="entry name" value="CheC-like"/>
    <property type="match status" value="1"/>
</dbReference>
<proteinExistence type="predicted"/>
<dbReference type="Proteomes" id="UP000664417">
    <property type="component" value="Unassembled WGS sequence"/>
</dbReference>
<keyword evidence="1" id="KW-0145">Chemotaxis</keyword>
<sequence length="177" mass="19146">MDVGSFTKLNINPVLMNCVVDGTIAGLAMTGIKPEGVGVSRFTTAAKALSVIVGLHGTRNGNMTLNLSERTAMFLAGELLGTKFDEMNEETIDAICEIGNMVAGKFHTLLHSTPWRFDGISLPAFIFGANYNMYHLKNIVTVSVTFEIKEVSVVHMADKFFTSSISLLGSAPSARRR</sequence>
<evidence type="ECO:0000313" key="3">
    <source>
        <dbReference type="EMBL" id="MBO1323043.1"/>
    </source>
</evidence>
<dbReference type="PANTHER" id="PTHR39452:SF1">
    <property type="entry name" value="CHEY-P PHOSPHATASE CHEX"/>
    <property type="match status" value="1"/>
</dbReference>
<organism evidence="3 4">
    <name type="scientific">Acanthopleuribacter pedis</name>
    <dbReference type="NCBI Taxonomy" id="442870"/>
    <lineage>
        <taxon>Bacteria</taxon>
        <taxon>Pseudomonadati</taxon>
        <taxon>Acidobacteriota</taxon>
        <taxon>Holophagae</taxon>
        <taxon>Acanthopleuribacterales</taxon>
        <taxon>Acanthopleuribacteraceae</taxon>
        <taxon>Acanthopleuribacter</taxon>
    </lineage>
</organism>
<protein>
    <submittedName>
        <fullName evidence="3">Chemotaxis protein CheX</fullName>
    </submittedName>
</protein>
<keyword evidence="4" id="KW-1185">Reference proteome</keyword>
<dbReference type="AlphaFoldDB" id="A0A8J7U5Y6"/>
<dbReference type="SUPFAM" id="SSF103039">
    <property type="entry name" value="CheC-like"/>
    <property type="match status" value="1"/>
</dbReference>
<dbReference type="RefSeq" id="WP_207863015.1">
    <property type="nucleotide sequence ID" value="NZ_JAFREP010000048.1"/>
</dbReference>